<organism evidence="1 2">
    <name type="scientific">Phoxinus phoxinus</name>
    <name type="common">Eurasian minnow</name>
    <dbReference type="NCBI Taxonomy" id="58324"/>
    <lineage>
        <taxon>Eukaryota</taxon>
        <taxon>Metazoa</taxon>
        <taxon>Chordata</taxon>
        <taxon>Craniata</taxon>
        <taxon>Vertebrata</taxon>
        <taxon>Euteleostomi</taxon>
        <taxon>Actinopterygii</taxon>
        <taxon>Neopterygii</taxon>
        <taxon>Teleostei</taxon>
        <taxon>Ostariophysi</taxon>
        <taxon>Cypriniformes</taxon>
        <taxon>Leuciscidae</taxon>
        <taxon>Phoxininae</taxon>
        <taxon>Phoxinus</taxon>
    </lineage>
</organism>
<sequence length="200" mass="23155">MVKDTLNELSWLKQSGFGQLWPPRHGLNLLYWFAHDYIDISDGKIVLRFSPQEGDFGFHKYHNRIDEEDPPIVPIVPSPDFPYYEVGNLNFTGADELPDYVRANYSKNIPDSNKDRIIVRLDANGRLNRVYVTEHSDPKRFDSRKTFRVSQGLLKSIKNMRLDQYLSQLSNIADVRAGFTPQSHYNTPPPPNNDSWCTIL</sequence>
<dbReference type="Proteomes" id="UP001364617">
    <property type="component" value="Unassembled WGS sequence"/>
</dbReference>
<dbReference type="EMBL" id="JAYKXH010000006">
    <property type="protein sequence ID" value="KAK7165757.1"/>
    <property type="molecule type" value="Genomic_DNA"/>
</dbReference>
<protein>
    <submittedName>
        <fullName evidence="1">Uncharacterized protein</fullName>
    </submittedName>
</protein>
<keyword evidence="2" id="KW-1185">Reference proteome</keyword>
<reference evidence="1 2" key="1">
    <citation type="submission" date="2024-02" db="EMBL/GenBank/DDBJ databases">
        <title>Chromosome-level genome assembly of the Eurasian Minnow (Phoxinus phoxinus).</title>
        <authorList>
            <person name="Oriowo T.O."/>
            <person name="Martin S."/>
            <person name="Stange M."/>
            <person name="Chrysostomakis Y."/>
            <person name="Brown T."/>
            <person name="Winkler S."/>
            <person name="Kukowka S."/>
            <person name="Myers E.W."/>
            <person name="Bohne A."/>
        </authorList>
    </citation>
    <scope>NUCLEOTIDE SEQUENCE [LARGE SCALE GENOMIC DNA]</scope>
    <source>
        <strain evidence="1">ZFMK-TIS-60720</strain>
        <tissue evidence="1">Whole Organism</tissue>
    </source>
</reference>
<gene>
    <name evidence="1" type="ORF">R3I93_005746</name>
</gene>
<proteinExistence type="predicted"/>
<evidence type="ECO:0000313" key="2">
    <source>
        <dbReference type="Proteomes" id="UP001364617"/>
    </source>
</evidence>
<dbReference type="PANTHER" id="PTHR38706:SF2">
    <property type="match status" value="1"/>
</dbReference>
<evidence type="ECO:0000313" key="1">
    <source>
        <dbReference type="EMBL" id="KAK7165757.1"/>
    </source>
</evidence>
<comment type="caution">
    <text evidence="1">The sequence shown here is derived from an EMBL/GenBank/DDBJ whole genome shotgun (WGS) entry which is preliminary data.</text>
</comment>
<name>A0AAN9D7F2_9TELE</name>
<accession>A0AAN9D7F2</accession>
<dbReference type="AlphaFoldDB" id="A0AAN9D7F2"/>
<dbReference type="PANTHER" id="PTHR38706">
    <property type="entry name" value="SI:CH211-198C19.1-RELATED"/>
    <property type="match status" value="1"/>
</dbReference>